<accession>A0AAV7JGQ7</accession>
<protein>
    <submittedName>
        <fullName evidence="3">Uncharacterized protein</fullName>
    </submittedName>
</protein>
<dbReference type="PANTHER" id="PTHR24104">
    <property type="entry name" value="E3 UBIQUITIN-PROTEIN LIGASE NHLRC1-RELATED"/>
    <property type="match status" value="1"/>
</dbReference>
<keyword evidence="1" id="KW-0175">Coiled coil</keyword>
<dbReference type="InterPro" id="IPR011042">
    <property type="entry name" value="6-blade_b-propeller_TolB-like"/>
</dbReference>
<dbReference type="Proteomes" id="UP001165289">
    <property type="component" value="Unassembled WGS sequence"/>
</dbReference>
<gene>
    <name evidence="3" type="ORF">LOD99_8290</name>
</gene>
<dbReference type="GO" id="GO:0043161">
    <property type="term" value="P:proteasome-mediated ubiquitin-dependent protein catabolic process"/>
    <property type="evidence" value="ECO:0007669"/>
    <property type="project" value="TreeGrafter"/>
</dbReference>
<name>A0AAV7JGQ7_9METZ</name>
<dbReference type="AlphaFoldDB" id="A0AAV7JGQ7"/>
<dbReference type="GO" id="GO:0000209">
    <property type="term" value="P:protein polyubiquitination"/>
    <property type="evidence" value="ECO:0007669"/>
    <property type="project" value="TreeGrafter"/>
</dbReference>
<sequence>MEFTEIESTIKSIFDKIIQCALGRKNELLEEIIILKKKYKNKREETRTSITELEDKITKINAMKVTSDRAFNILQGRLITVNNELEELRKNIEMPRYIVEGELHEIIDSIRVLGSIITTKCKEELEYEPMASVENHPVVQRKAPPHPPPRKRSEPAKMAKQTPDYEYLSDIYTELDSPDVTVEKPKVASKPIKKSVQTKDKLSVKSFVGRKNPSLSFGKRGIKYGQLTQPRGIHFEPTRQDIYVVSRELRKVIVFHVTGDFRAEFGQEALEGPSCIATHKGICYITDDKLNSVIEFSIEDWRLLNITRFKRGIEPGKFKSLKGITVYADSIYLVDTGNNQVCIFNLKLSIESVLGSGVLQQPQDIAVRDFVYVLDLEVNTCVHTFSKEGEHVNSMINLTEISRECCIPSYLCVTHDELIILSILYGNTLIVFSKEGKLMQEIGSKKEVQSNTQGICITSDNKVVCVFAEGINCINIY</sequence>
<evidence type="ECO:0000313" key="3">
    <source>
        <dbReference type="EMBL" id="KAI6647962.1"/>
    </source>
</evidence>
<evidence type="ECO:0000256" key="2">
    <source>
        <dbReference type="SAM" id="MobiDB-lite"/>
    </source>
</evidence>
<reference evidence="3 4" key="1">
    <citation type="journal article" date="2023" name="BMC Biol.">
        <title>The compact genome of the sponge Oopsacas minuta (Hexactinellida) is lacking key metazoan core genes.</title>
        <authorList>
            <person name="Santini S."/>
            <person name="Schenkelaars Q."/>
            <person name="Jourda C."/>
            <person name="Duchesne M."/>
            <person name="Belahbib H."/>
            <person name="Rocher C."/>
            <person name="Selva M."/>
            <person name="Riesgo A."/>
            <person name="Vervoort M."/>
            <person name="Leys S.P."/>
            <person name="Kodjabachian L."/>
            <person name="Le Bivic A."/>
            <person name="Borchiellini C."/>
            <person name="Claverie J.M."/>
            <person name="Renard E."/>
        </authorList>
    </citation>
    <scope>NUCLEOTIDE SEQUENCE [LARGE SCALE GENOMIC DNA]</scope>
    <source>
        <strain evidence="3">SPO-2</strain>
    </source>
</reference>
<dbReference type="Gene3D" id="2.120.10.30">
    <property type="entry name" value="TolB, C-terminal domain"/>
    <property type="match status" value="2"/>
</dbReference>
<feature type="region of interest" description="Disordered" evidence="2">
    <location>
        <begin position="132"/>
        <end position="161"/>
    </location>
</feature>
<dbReference type="PANTHER" id="PTHR24104:SF25">
    <property type="entry name" value="PROTEIN LIN-41"/>
    <property type="match status" value="1"/>
</dbReference>
<comment type="caution">
    <text evidence="3">The sequence shown here is derived from an EMBL/GenBank/DDBJ whole genome shotgun (WGS) entry which is preliminary data.</text>
</comment>
<dbReference type="GO" id="GO:0008270">
    <property type="term" value="F:zinc ion binding"/>
    <property type="evidence" value="ECO:0007669"/>
    <property type="project" value="UniProtKB-KW"/>
</dbReference>
<dbReference type="GO" id="GO:0061630">
    <property type="term" value="F:ubiquitin protein ligase activity"/>
    <property type="evidence" value="ECO:0007669"/>
    <property type="project" value="TreeGrafter"/>
</dbReference>
<evidence type="ECO:0000313" key="4">
    <source>
        <dbReference type="Proteomes" id="UP001165289"/>
    </source>
</evidence>
<feature type="coiled-coil region" evidence="1">
    <location>
        <begin position="25"/>
        <end position="91"/>
    </location>
</feature>
<proteinExistence type="predicted"/>
<dbReference type="SUPFAM" id="SSF101898">
    <property type="entry name" value="NHL repeat"/>
    <property type="match status" value="1"/>
</dbReference>
<dbReference type="InterPro" id="IPR050952">
    <property type="entry name" value="TRIM-NHL_E3_ligases"/>
</dbReference>
<evidence type="ECO:0000256" key="1">
    <source>
        <dbReference type="SAM" id="Coils"/>
    </source>
</evidence>
<keyword evidence="4" id="KW-1185">Reference proteome</keyword>
<dbReference type="EMBL" id="JAKMXF010000334">
    <property type="protein sequence ID" value="KAI6647962.1"/>
    <property type="molecule type" value="Genomic_DNA"/>
</dbReference>
<organism evidence="3 4">
    <name type="scientific">Oopsacas minuta</name>
    <dbReference type="NCBI Taxonomy" id="111878"/>
    <lineage>
        <taxon>Eukaryota</taxon>
        <taxon>Metazoa</taxon>
        <taxon>Porifera</taxon>
        <taxon>Hexactinellida</taxon>
        <taxon>Hexasterophora</taxon>
        <taxon>Lyssacinosida</taxon>
        <taxon>Leucopsacidae</taxon>
        <taxon>Oopsacas</taxon>
    </lineage>
</organism>